<dbReference type="EMBL" id="UINC01131349">
    <property type="protein sequence ID" value="SVD12997.1"/>
    <property type="molecule type" value="Genomic_DNA"/>
</dbReference>
<dbReference type="SUPFAM" id="SSF89796">
    <property type="entry name" value="CoA-transferase family III (CaiB/BaiF)"/>
    <property type="match status" value="1"/>
</dbReference>
<reference evidence="1" key="1">
    <citation type="submission" date="2018-05" db="EMBL/GenBank/DDBJ databases">
        <authorList>
            <person name="Lanie J.A."/>
            <person name="Ng W.-L."/>
            <person name="Kazmierczak K.M."/>
            <person name="Andrzejewski T.M."/>
            <person name="Davidsen T.M."/>
            <person name="Wayne K.J."/>
            <person name="Tettelin H."/>
            <person name="Glass J.I."/>
            <person name="Rusch D."/>
            <person name="Podicherti R."/>
            <person name="Tsui H.-C.T."/>
            <person name="Winkler M.E."/>
        </authorList>
    </citation>
    <scope>NUCLEOTIDE SEQUENCE</scope>
</reference>
<organism evidence="1">
    <name type="scientific">marine metagenome</name>
    <dbReference type="NCBI Taxonomy" id="408172"/>
    <lineage>
        <taxon>unclassified sequences</taxon>
        <taxon>metagenomes</taxon>
        <taxon>ecological metagenomes</taxon>
    </lineage>
</organism>
<dbReference type="Gene3D" id="3.40.50.10540">
    <property type="entry name" value="Crotonobetainyl-coa:carnitine coa-transferase, domain 1"/>
    <property type="match status" value="1"/>
</dbReference>
<dbReference type="AlphaFoldDB" id="A0A382SUV5"/>
<dbReference type="GO" id="GO:0003824">
    <property type="term" value="F:catalytic activity"/>
    <property type="evidence" value="ECO:0007669"/>
    <property type="project" value="InterPro"/>
</dbReference>
<protein>
    <recommendedName>
        <fullName evidence="2">CoA transferase</fullName>
    </recommendedName>
</protein>
<gene>
    <name evidence="1" type="ORF">METZ01_LOCUS365851</name>
</gene>
<evidence type="ECO:0008006" key="2">
    <source>
        <dbReference type="Google" id="ProtNLM"/>
    </source>
</evidence>
<name>A0A382SUV5_9ZZZZ</name>
<sequence length="77" mass="8354">MATKQETSSRPDLPLDGVKVAAITVVWAGPHCTQVLAEWGAEVIRVEPVDAIQPYSRGAERIAPREQLIEMANNGIT</sequence>
<dbReference type="InterPro" id="IPR023606">
    <property type="entry name" value="CoA-Trfase_III_dom_1_sf"/>
</dbReference>
<feature type="non-terminal residue" evidence="1">
    <location>
        <position position="77"/>
    </location>
</feature>
<accession>A0A382SUV5</accession>
<proteinExistence type="predicted"/>
<dbReference type="Pfam" id="PF02515">
    <property type="entry name" value="CoA_transf_3"/>
    <property type="match status" value="1"/>
</dbReference>
<evidence type="ECO:0000313" key="1">
    <source>
        <dbReference type="EMBL" id="SVD12997.1"/>
    </source>
</evidence>
<dbReference type="InterPro" id="IPR003673">
    <property type="entry name" value="CoA-Trfase_fam_III"/>
</dbReference>